<evidence type="ECO:0008006" key="3">
    <source>
        <dbReference type="Google" id="ProtNLM"/>
    </source>
</evidence>
<accession>A0A9P5NL64</accession>
<proteinExistence type="predicted"/>
<protein>
    <recommendedName>
        <fullName evidence="3">F-box domain-containing protein</fullName>
    </recommendedName>
</protein>
<dbReference type="InterPro" id="IPR032675">
    <property type="entry name" value="LRR_dom_sf"/>
</dbReference>
<dbReference type="SUPFAM" id="SSF81383">
    <property type="entry name" value="F-box domain"/>
    <property type="match status" value="1"/>
</dbReference>
<name>A0A9P5NL64_GYMJU</name>
<dbReference type="AlphaFoldDB" id="A0A9P5NL64"/>
<keyword evidence="2" id="KW-1185">Reference proteome</keyword>
<dbReference type="InterPro" id="IPR036047">
    <property type="entry name" value="F-box-like_dom_sf"/>
</dbReference>
<comment type="caution">
    <text evidence="1">The sequence shown here is derived from an EMBL/GenBank/DDBJ whole genome shotgun (WGS) entry which is preliminary data.</text>
</comment>
<dbReference type="OrthoDB" id="2932129at2759"/>
<gene>
    <name evidence="1" type="ORF">CPB84DRAFT_1783770</name>
</gene>
<reference evidence="1" key="1">
    <citation type="submission" date="2020-11" db="EMBL/GenBank/DDBJ databases">
        <authorList>
            <consortium name="DOE Joint Genome Institute"/>
            <person name="Ahrendt S."/>
            <person name="Riley R."/>
            <person name="Andreopoulos W."/>
            <person name="LaButti K."/>
            <person name="Pangilinan J."/>
            <person name="Ruiz-duenas F.J."/>
            <person name="Barrasa J.M."/>
            <person name="Sanchez-Garcia M."/>
            <person name="Camarero S."/>
            <person name="Miyauchi S."/>
            <person name="Serrano A."/>
            <person name="Linde D."/>
            <person name="Babiker R."/>
            <person name="Drula E."/>
            <person name="Ayuso-Fernandez I."/>
            <person name="Pacheco R."/>
            <person name="Padilla G."/>
            <person name="Ferreira P."/>
            <person name="Barriuso J."/>
            <person name="Kellner H."/>
            <person name="Castanera R."/>
            <person name="Alfaro M."/>
            <person name="Ramirez L."/>
            <person name="Pisabarro A.G."/>
            <person name="Kuo A."/>
            <person name="Tritt A."/>
            <person name="Lipzen A."/>
            <person name="He G."/>
            <person name="Yan M."/>
            <person name="Ng V."/>
            <person name="Cullen D."/>
            <person name="Martin F."/>
            <person name="Rosso M.-N."/>
            <person name="Henrissat B."/>
            <person name="Hibbett D."/>
            <person name="Martinez A.T."/>
            <person name="Grigoriev I.V."/>
        </authorList>
    </citation>
    <scope>NUCLEOTIDE SEQUENCE</scope>
    <source>
        <strain evidence="1">AH 44721</strain>
    </source>
</reference>
<evidence type="ECO:0000313" key="2">
    <source>
        <dbReference type="Proteomes" id="UP000724874"/>
    </source>
</evidence>
<dbReference type="EMBL" id="JADNYJ010000069">
    <property type="protein sequence ID" value="KAF8892343.1"/>
    <property type="molecule type" value="Genomic_DNA"/>
</dbReference>
<organism evidence="1 2">
    <name type="scientific">Gymnopilus junonius</name>
    <name type="common">Spectacular rustgill mushroom</name>
    <name type="synonym">Gymnopilus spectabilis subsp. junonius</name>
    <dbReference type="NCBI Taxonomy" id="109634"/>
    <lineage>
        <taxon>Eukaryota</taxon>
        <taxon>Fungi</taxon>
        <taxon>Dikarya</taxon>
        <taxon>Basidiomycota</taxon>
        <taxon>Agaricomycotina</taxon>
        <taxon>Agaricomycetes</taxon>
        <taxon>Agaricomycetidae</taxon>
        <taxon>Agaricales</taxon>
        <taxon>Agaricineae</taxon>
        <taxon>Hymenogastraceae</taxon>
        <taxon>Gymnopilus</taxon>
    </lineage>
</organism>
<dbReference type="Gene3D" id="3.80.10.10">
    <property type="entry name" value="Ribonuclease Inhibitor"/>
    <property type="match status" value="1"/>
</dbReference>
<dbReference type="SUPFAM" id="SSF52047">
    <property type="entry name" value="RNI-like"/>
    <property type="match status" value="1"/>
</dbReference>
<dbReference type="Proteomes" id="UP000724874">
    <property type="component" value="Unassembled WGS sequence"/>
</dbReference>
<evidence type="ECO:0000313" key="1">
    <source>
        <dbReference type="EMBL" id="KAF8892343.1"/>
    </source>
</evidence>
<sequence length="464" mass="52537">MVWTLLPSSFSPFTFNRHRHRVSAPANMLSSAITPVLPPELLESILDEVGYSNDTQTLRACALVCSTFVHRSQGHLFRAVDLDKRIPRCQYYLRFHNLLVSNPHIGTYVRYFRLGDDSEDDYGQARGRRGMGGSSWIAHAKTLPQTLGLLPRLEGFSLTFNSEMTDWNDIPAETRVALEHVFSLPSLRGVSLEFITFFPPKLLSSFARLKYLGLSCVETVFTYPPDPQYTIYDSHLESIFLRGTPPSTISTISESLIFSCHSSVQKLSITPTFEPGFCETINNLIKSPVASSLTTFEWLPSVHFSSSIGPIDLSPLHNLRSLKFVVSFRRTQHSPFCQVLRLLGQLTFQPNLVEQITLECYFLRLPRYTNPKDIDAPQREGRSPSTNLSPMEWHAVDKLLSKSAYRSLKKVKIELTPNVVVGTDEHVQVVFQRLFPELSKRGVSVLVRVESLKDERFLLEGCGH</sequence>